<evidence type="ECO:0000313" key="3">
    <source>
        <dbReference type="EMBL" id="MBW0521932.1"/>
    </source>
</evidence>
<dbReference type="InterPro" id="IPR036397">
    <property type="entry name" value="RNaseH_sf"/>
</dbReference>
<keyword evidence="4" id="KW-1185">Reference proteome</keyword>
<comment type="caution">
    <text evidence="3">The sequence shown here is derived from an EMBL/GenBank/DDBJ whole genome shotgun (WGS) entry which is preliminary data.</text>
</comment>
<dbReference type="PROSITE" id="PS50994">
    <property type="entry name" value="INTEGRASE"/>
    <property type="match status" value="1"/>
</dbReference>
<sequence>MDWVTRLVPGGRKNFNAALVIADRYIRSVRFLPCHKKDKATDTALLFWNNIASTCGVPQIIISDRDPKVTSEFWNKLYEILGTKLSFYTAYNPQTDGLAERMIQTMDDIIRRFCEYGMEYK</sequence>
<evidence type="ECO:0000259" key="2">
    <source>
        <dbReference type="PROSITE" id="PS50994"/>
    </source>
</evidence>
<dbReference type="Gene3D" id="3.30.420.10">
    <property type="entry name" value="Ribonuclease H-like superfamily/Ribonuclease H"/>
    <property type="match status" value="1"/>
</dbReference>
<accession>A0A9Q3EL38</accession>
<dbReference type="EMBL" id="AVOT02029180">
    <property type="protein sequence ID" value="MBW0521932.1"/>
    <property type="molecule type" value="Genomic_DNA"/>
</dbReference>
<feature type="domain" description="Integrase catalytic" evidence="2">
    <location>
        <begin position="1"/>
        <end position="121"/>
    </location>
</feature>
<dbReference type="InterPro" id="IPR001584">
    <property type="entry name" value="Integrase_cat-core"/>
</dbReference>
<keyword evidence="1" id="KW-0694">RNA-binding</keyword>
<name>A0A9Q3EL38_9BASI</name>
<dbReference type="GO" id="GO:0003723">
    <property type="term" value="F:RNA binding"/>
    <property type="evidence" value="ECO:0007669"/>
    <property type="project" value="UniProtKB-KW"/>
</dbReference>
<gene>
    <name evidence="3" type="ORF">O181_061647</name>
</gene>
<dbReference type="PANTHER" id="PTHR37984:SF5">
    <property type="entry name" value="PROTEIN NYNRIN-LIKE"/>
    <property type="match status" value="1"/>
</dbReference>
<evidence type="ECO:0000256" key="1">
    <source>
        <dbReference type="ARBA" id="ARBA00022884"/>
    </source>
</evidence>
<dbReference type="Proteomes" id="UP000765509">
    <property type="component" value="Unassembled WGS sequence"/>
</dbReference>
<organism evidence="3 4">
    <name type="scientific">Austropuccinia psidii MF-1</name>
    <dbReference type="NCBI Taxonomy" id="1389203"/>
    <lineage>
        <taxon>Eukaryota</taxon>
        <taxon>Fungi</taxon>
        <taxon>Dikarya</taxon>
        <taxon>Basidiomycota</taxon>
        <taxon>Pucciniomycotina</taxon>
        <taxon>Pucciniomycetes</taxon>
        <taxon>Pucciniales</taxon>
        <taxon>Sphaerophragmiaceae</taxon>
        <taxon>Austropuccinia</taxon>
    </lineage>
</organism>
<dbReference type="AlphaFoldDB" id="A0A9Q3EL38"/>
<proteinExistence type="predicted"/>
<dbReference type="InterPro" id="IPR050951">
    <property type="entry name" value="Retrovirus_Pol_polyprotein"/>
</dbReference>
<dbReference type="GO" id="GO:0005634">
    <property type="term" value="C:nucleus"/>
    <property type="evidence" value="ECO:0007669"/>
    <property type="project" value="UniProtKB-ARBA"/>
</dbReference>
<dbReference type="GO" id="GO:0015074">
    <property type="term" value="P:DNA integration"/>
    <property type="evidence" value="ECO:0007669"/>
    <property type="project" value="InterPro"/>
</dbReference>
<dbReference type="OrthoDB" id="2430298at2759"/>
<dbReference type="SUPFAM" id="SSF53098">
    <property type="entry name" value="Ribonuclease H-like"/>
    <property type="match status" value="1"/>
</dbReference>
<dbReference type="PANTHER" id="PTHR37984">
    <property type="entry name" value="PROTEIN CBG26694"/>
    <property type="match status" value="1"/>
</dbReference>
<protein>
    <recommendedName>
        <fullName evidence="2">Integrase catalytic domain-containing protein</fullName>
    </recommendedName>
</protein>
<evidence type="ECO:0000313" key="4">
    <source>
        <dbReference type="Proteomes" id="UP000765509"/>
    </source>
</evidence>
<dbReference type="InterPro" id="IPR012337">
    <property type="entry name" value="RNaseH-like_sf"/>
</dbReference>
<reference evidence="3" key="1">
    <citation type="submission" date="2021-03" db="EMBL/GenBank/DDBJ databases">
        <title>Draft genome sequence of rust myrtle Austropuccinia psidii MF-1, a brazilian biotype.</title>
        <authorList>
            <person name="Quecine M.C."/>
            <person name="Pachon D.M.R."/>
            <person name="Bonatelli M.L."/>
            <person name="Correr F.H."/>
            <person name="Franceschini L.M."/>
            <person name="Leite T.F."/>
            <person name="Margarido G.R.A."/>
            <person name="Almeida C.A."/>
            <person name="Ferrarezi J.A."/>
            <person name="Labate C.A."/>
        </authorList>
    </citation>
    <scope>NUCLEOTIDE SEQUENCE</scope>
    <source>
        <strain evidence="3">MF-1</strain>
    </source>
</reference>